<dbReference type="NCBIfam" id="NF009092">
    <property type="entry name" value="PRK12428.1"/>
    <property type="match status" value="1"/>
</dbReference>
<protein>
    <submittedName>
        <fullName evidence="4">Dehydrogenase</fullName>
    </submittedName>
</protein>
<organism evidence="4 5">
    <name type="scientific">Mycobacterium europaeum</name>
    <dbReference type="NCBI Taxonomy" id="761804"/>
    <lineage>
        <taxon>Bacteria</taxon>
        <taxon>Bacillati</taxon>
        <taxon>Actinomycetota</taxon>
        <taxon>Actinomycetes</taxon>
        <taxon>Mycobacteriales</taxon>
        <taxon>Mycobacteriaceae</taxon>
        <taxon>Mycobacterium</taxon>
        <taxon>Mycobacterium simiae complex</taxon>
    </lineage>
</organism>
<dbReference type="AlphaFoldDB" id="A0A0U1DM48"/>
<accession>A0A0U1DM48</accession>
<dbReference type="Proteomes" id="UP000199601">
    <property type="component" value="Unassembled WGS sequence"/>
</dbReference>
<dbReference type="Pfam" id="PF13561">
    <property type="entry name" value="adh_short_C2"/>
    <property type="match status" value="1"/>
</dbReference>
<evidence type="ECO:0000256" key="2">
    <source>
        <dbReference type="ARBA" id="ARBA00023002"/>
    </source>
</evidence>
<dbReference type="EMBL" id="CTEC01000002">
    <property type="protein sequence ID" value="CQD18252.1"/>
    <property type="molecule type" value="Genomic_DNA"/>
</dbReference>
<dbReference type="Gene3D" id="3.40.50.720">
    <property type="entry name" value="NAD(P)-binding Rossmann-like Domain"/>
    <property type="match status" value="1"/>
</dbReference>
<comment type="similarity">
    <text evidence="1">Belongs to the short-chain dehydrogenases/reductases (SDR) family.</text>
</comment>
<proteinExistence type="inferred from homology"/>
<dbReference type="PANTHER" id="PTHR43477:SF4">
    <property type="entry name" value="DEHYDROGENASE_REDUCTASE SDR FAMILY MEMBER 6"/>
    <property type="match status" value="1"/>
</dbReference>
<dbReference type="Pfam" id="PF00106">
    <property type="entry name" value="adh_short"/>
    <property type="match status" value="1"/>
</dbReference>
<dbReference type="PANTHER" id="PTHR43477">
    <property type="entry name" value="DIHYDROANTICAPSIN 7-DEHYDROGENASE"/>
    <property type="match status" value="1"/>
</dbReference>
<dbReference type="InterPro" id="IPR002347">
    <property type="entry name" value="SDR_fam"/>
</dbReference>
<evidence type="ECO:0000256" key="1">
    <source>
        <dbReference type="ARBA" id="ARBA00006484"/>
    </source>
</evidence>
<name>A0A0U1DM48_9MYCO</name>
<evidence type="ECO:0000313" key="4">
    <source>
        <dbReference type="EMBL" id="CQD18252.1"/>
    </source>
</evidence>
<dbReference type="InterPro" id="IPR051122">
    <property type="entry name" value="SDR_DHRS6-like"/>
</dbReference>
<keyword evidence="5" id="KW-1185">Reference proteome</keyword>
<evidence type="ECO:0000313" key="5">
    <source>
        <dbReference type="Proteomes" id="UP000199601"/>
    </source>
</evidence>
<reference evidence="5" key="1">
    <citation type="submission" date="2015-03" db="EMBL/GenBank/DDBJ databases">
        <authorList>
            <person name="Urmite Genomes"/>
        </authorList>
    </citation>
    <scope>NUCLEOTIDE SEQUENCE [LARGE SCALE GENOMIC DNA]</scope>
    <source>
        <strain evidence="5">CSUR P1344</strain>
    </source>
</reference>
<dbReference type="InterPro" id="IPR036291">
    <property type="entry name" value="NAD(P)-bd_dom_sf"/>
</dbReference>
<dbReference type="GO" id="GO:0016491">
    <property type="term" value="F:oxidoreductase activity"/>
    <property type="evidence" value="ECO:0007669"/>
    <property type="project" value="UniProtKB-KW"/>
</dbReference>
<dbReference type="SUPFAM" id="SSF51735">
    <property type="entry name" value="NAD(P)-binding Rossmann-fold domains"/>
    <property type="match status" value="1"/>
</dbReference>
<evidence type="ECO:0000256" key="3">
    <source>
        <dbReference type="ARBA" id="ARBA00023027"/>
    </source>
</evidence>
<keyword evidence="2" id="KW-0560">Oxidoreductase</keyword>
<sequence length="280" mass="29384">MEDVLGYTGRHMVVTGAASGMGAATASILTSLGARVTALDVQPTEVLVDRVLEVDLRDPASIERAAESVEGPVDGYFGCAGLPGPPFSGLDVMLVNFVGARHLVNLILPKIPAGSAIAVVASNAAMGWQQELEQLMELVSTDGFDEGKQWCEANDEMGAIGAYPFSKKAINAWVASRAATLITDGIRLNCINPGPTDTAMLPHFVEFAGQNVIDAFVGPIQRRSTAEEQAWPLIFLNSPRSSYINGEALVTDGGFFGAVQSGQLDLTKRFASPDAASAGS</sequence>
<gene>
    <name evidence="4" type="ORF">BN000_04116</name>
</gene>
<keyword evidence="3" id="KW-0520">NAD</keyword>
<dbReference type="PRINTS" id="PR00081">
    <property type="entry name" value="GDHRDH"/>
</dbReference>